<organism evidence="9 10">
    <name type="scientific">Flavobacterium zepuense</name>
    <dbReference type="NCBI Taxonomy" id="2593302"/>
    <lineage>
        <taxon>Bacteria</taxon>
        <taxon>Pseudomonadati</taxon>
        <taxon>Bacteroidota</taxon>
        <taxon>Flavobacteriia</taxon>
        <taxon>Flavobacteriales</taxon>
        <taxon>Flavobacteriaceae</taxon>
        <taxon>Flavobacterium</taxon>
    </lineage>
</organism>
<dbReference type="EC" id="2.7.13.3" evidence="2"/>
<keyword evidence="4" id="KW-0808">Transferase</keyword>
<dbReference type="CDD" id="cd00075">
    <property type="entry name" value="HATPase"/>
    <property type="match status" value="1"/>
</dbReference>
<dbReference type="Proteomes" id="UP000320643">
    <property type="component" value="Unassembled WGS sequence"/>
</dbReference>
<dbReference type="InterPro" id="IPR003594">
    <property type="entry name" value="HATPase_dom"/>
</dbReference>
<dbReference type="GO" id="GO:0005886">
    <property type="term" value="C:plasma membrane"/>
    <property type="evidence" value="ECO:0007669"/>
    <property type="project" value="TreeGrafter"/>
</dbReference>
<dbReference type="InterPro" id="IPR004358">
    <property type="entry name" value="Sig_transdc_His_kin-like_C"/>
</dbReference>
<keyword evidence="7" id="KW-1133">Transmembrane helix</keyword>
<evidence type="ECO:0000256" key="7">
    <source>
        <dbReference type="SAM" id="Phobius"/>
    </source>
</evidence>
<keyword evidence="7" id="KW-0812">Transmembrane</keyword>
<evidence type="ECO:0000313" key="9">
    <source>
        <dbReference type="EMBL" id="TRW26505.1"/>
    </source>
</evidence>
<dbReference type="Pfam" id="PF00512">
    <property type="entry name" value="HisKA"/>
    <property type="match status" value="1"/>
</dbReference>
<keyword evidence="3" id="KW-0597">Phosphoprotein</keyword>
<evidence type="ECO:0000256" key="1">
    <source>
        <dbReference type="ARBA" id="ARBA00000085"/>
    </source>
</evidence>
<dbReference type="PROSITE" id="PS50109">
    <property type="entry name" value="HIS_KIN"/>
    <property type="match status" value="1"/>
</dbReference>
<keyword evidence="5 9" id="KW-0418">Kinase</keyword>
<dbReference type="SUPFAM" id="SSF47384">
    <property type="entry name" value="Homodimeric domain of signal transducing histidine kinase"/>
    <property type="match status" value="1"/>
</dbReference>
<dbReference type="CDD" id="cd00082">
    <property type="entry name" value="HisKA"/>
    <property type="match status" value="1"/>
</dbReference>
<dbReference type="RefSeq" id="WP_143372008.1">
    <property type="nucleotide sequence ID" value="NZ_VJVZ01000002.1"/>
</dbReference>
<dbReference type="Pfam" id="PF02518">
    <property type="entry name" value="HATPase_c"/>
    <property type="match status" value="1"/>
</dbReference>
<dbReference type="EMBL" id="VJVZ01000002">
    <property type="protein sequence ID" value="TRW26505.1"/>
    <property type="molecule type" value="Genomic_DNA"/>
</dbReference>
<sequence length="480" mass="53837">MKKNLLIVFVLMAVCVTGVTALQLYFSYQTYQTESKVFERNINEALNEAVDTAFEKHRLNVIRQFKGWLADTTIIDISCKWNAGQKVTVFTISEVEAPRADRTTISLSIEQFPQKLEYITPQAKAVLIEQMADMVNADLKKGSIYFYTQKLGARLDKAYDKTPITVNDITPLYKASLQKRNIREAFTFNQNDKDNYTFNTKKVNFAIRRPYKETWLYASFNNTGLYLLGQLKWVLFGALLLVIITIICFWYTVRVLLSQQKLNALKDDFISNMTHEIHTPLTSITVTAQALKQFSHDPEAQQSYLDIIVYQSNKLAGLTDEILTSARLAKIDMGLNDTIAVDNLINEIVKSTSGVGIHFSPCAQNTVVRGNKSHLLRAIGNLVDNAIKHGNAFSKIDISCLVSDKSINIAVADNGPGIPDEYKHKVFEQFFRIPLGNVHNVKGYGLGLSYVKKVAEAHGGTVSITDNVPNGSIFTITLPL</sequence>
<dbReference type="SUPFAM" id="SSF55874">
    <property type="entry name" value="ATPase domain of HSP90 chaperone/DNA topoisomerase II/histidine kinase"/>
    <property type="match status" value="1"/>
</dbReference>
<dbReference type="Gene3D" id="3.30.565.10">
    <property type="entry name" value="Histidine kinase-like ATPase, C-terminal domain"/>
    <property type="match status" value="1"/>
</dbReference>
<dbReference type="GO" id="GO:0004721">
    <property type="term" value="F:phosphoprotein phosphatase activity"/>
    <property type="evidence" value="ECO:0007669"/>
    <property type="project" value="TreeGrafter"/>
</dbReference>
<evidence type="ECO:0000256" key="4">
    <source>
        <dbReference type="ARBA" id="ARBA00022679"/>
    </source>
</evidence>
<dbReference type="InterPro" id="IPR036097">
    <property type="entry name" value="HisK_dim/P_sf"/>
</dbReference>
<dbReference type="InterPro" id="IPR005467">
    <property type="entry name" value="His_kinase_dom"/>
</dbReference>
<evidence type="ECO:0000256" key="5">
    <source>
        <dbReference type="ARBA" id="ARBA00022777"/>
    </source>
</evidence>
<dbReference type="Gene3D" id="1.10.287.130">
    <property type="match status" value="1"/>
</dbReference>
<protein>
    <recommendedName>
        <fullName evidence="2">histidine kinase</fullName>
        <ecNumber evidence="2">2.7.13.3</ecNumber>
    </recommendedName>
</protein>
<evidence type="ECO:0000259" key="8">
    <source>
        <dbReference type="PROSITE" id="PS50109"/>
    </source>
</evidence>
<dbReference type="PANTHER" id="PTHR45453">
    <property type="entry name" value="PHOSPHATE REGULON SENSOR PROTEIN PHOR"/>
    <property type="match status" value="1"/>
</dbReference>
<accession>A0A552V7R6</accession>
<evidence type="ECO:0000313" key="10">
    <source>
        <dbReference type="Proteomes" id="UP000320643"/>
    </source>
</evidence>
<evidence type="ECO:0000256" key="6">
    <source>
        <dbReference type="ARBA" id="ARBA00023012"/>
    </source>
</evidence>
<comment type="caution">
    <text evidence="9">The sequence shown here is derived from an EMBL/GenBank/DDBJ whole genome shotgun (WGS) entry which is preliminary data.</text>
</comment>
<comment type="catalytic activity">
    <reaction evidence="1">
        <text>ATP + protein L-histidine = ADP + protein N-phospho-L-histidine.</text>
        <dbReference type="EC" id="2.7.13.3"/>
    </reaction>
</comment>
<dbReference type="PRINTS" id="PR00344">
    <property type="entry name" value="BCTRLSENSOR"/>
</dbReference>
<evidence type="ECO:0000256" key="2">
    <source>
        <dbReference type="ARBA" id="ARBA00012438"/>
    </source>
</evidence>
<gene>
    <name evidence="9" type="ORF">FMM05_03765</name>
</gene>
<dbReference type="SMART" id="SM00388">
    <property type="entry name" value="HisKA"/>
    <property type="match status" value="1"/>
</dbReference>
<dbReference type="SMART" id="SM00387">
    <property type="entry name" value="HATPase_c"/>
    <property type="match status" value="1"/>
</dbReference>
<dbReference type="InterPro" id="IPR036890">
    <property type="entry name" value="HATPase_C_sf"/>
</dbReference>
<dbReference type="OrthoDB" id="1933776at2"/>
<dbReference type="InterPro" id="IPR003661">
    <property type="entry name" value="HisK_dim/P_dom"/>
</dbReference>
<evidence type="ECO:0000256" key="3">
    <source>
        <dbReference type="ARBA" id="ARBA00022553"/>
    </source>
</evidence>
<feature type="domain" description="Histidine kinase" evidence="8">
    <location>
        <begin position="272"/>
        <end position="480"/>
    </location>
</feature>
<dbReference type="AlphaFoldDB" id="A0A552V7R6"/>
<feature type="transmembrane region" description="Helical" evidence="7">
    <location>
        <begin position="233"/>
        <end position="253"/>
    </location>
</feature>
<dbReference type="GO" id="GO:0000155">
    <property type="term" value="F:phosphorelay sensor kinase activity"/>
    <property type="evidence" value="ECO:0007669"/>
    <property type="project" value="InterPro"/>
</dbReference>
<dbReference type="PANTHER" id="PTHR45453:SF1">
    <property type="entry name" value="PHOSPHATE REGULON SENSOR PROTEIN PHOR"/>
    <property type="match status" value="1"/>
</dbReference>
<proteinExistence type="predicted"/>
<keyword evidence="7" id="KW-0472">Membrane</keyword>
<name>A0A552V7R6_9FLAO</name>
<reference evidence="9 10" key="1">
    <citation type="submission" date="2019-07" db="EMBL/GenBank/DDBJ databases">
        <title>Flavobacterium sp. nov., isolated from glacier ice.</title>
        <authorList>
            <person name="Liu Q."/>
            <person name="Xin Y.-H."/>
        </authorList>
    </citation>
    <scope>NUCLEOTIDE SEQUENCE [LARGE SCALE GENOMIC DNA]</scope>
    <source>
        <strain evidence="9 10">ZT4R6</strain>
    </source>
</reference>
<keyword evidence="6" id="KW-0902">Two-component regulatory system</keyword>
<keyword evidence="10" id="KW-1185">Reference proteome</keyword>
<dbReference type="GO" id="GO:0016036">
    <property type="term" value="P:cellular response to phosphate starvation"/>
    <property type="evidence" value="ECO:0007669"/>
    <property type="project" value="TreeGrafter"/>
</dbReference>
<dbReference type="InterPro" id="IPR050351">
    <property type="entry name" value="BphY/WalK/GraS-like"/>
</dbReference>